<dbReference type="AlphaFoldDB" id="A0A9E7I2M6"/>
<name>A0A9E7I2M6_9LILI</name>
<evidence type="ECO:0000313" key="3">
    <source>
        <dbReference type="Proteomes" id="UP001055439"/>
    </source>
</evidence>
<sequence length="169" mass="18581">MASSSQSERKGLKEDQETESSISKTIQRVGRGGDVDVELGLDGGARGEGLADERSFRRTSRDKVFSSSSLFLRLSQRPSGDPLVSEVFIEDHDPWWKRILDLGSNILLKWNHVLLSSCLVALVIDPLYFSLPLAATSSTMCIKTDENLSSYSLGSGTNLEINTVDVPFK</sequence>
<gene>
    <name evidence="2" type="ORF">MUK42_33308</name>
</gene>
<dbReference type="EMBL" id="CP097511">
    <property type="protein sequence ID" value="URE44504.1"/>
    <property type="molecule type" value="Genomic_DNA"/>
</dbReference>
<dbReference type="Proteomes" id="UP001055439">
    <property type="component" value="Chromosome 9"/>
</dbReference>
<proteinExistence type="predicted"/>
<evidence type="ECO:0000313" key="2">
    <source>
        <dbReference type="EMBL" id="URE44504.1"/>
    </source>
</evidence>
<keyword evidence="3" id="KW-1185">Reference proteome</keyword>
<dbReference type="OrthoDB" id="421226at2759"/>
<evidence type="ECO:0000256" key="1">
    <source>
        <dbReference type="SAM" id="MobiDB-lite"/>
    </source>
</evidence>
<feature type="region of interest" description="Disordered" evidence="1">
    <location>
        <begin position="1"/>
        <end position="29"/>
    </location>
</feature>
<protein>
    <submittedName>
        <fullName evidence="2">Uncharacterized protein</fullName>
    </submittedName>
</protein>
<organism evidence="2 3">
    <name type="scientific">Musa troglodytarum</name>
    <name type="common">fe'i banana</name>
    <dbReference type="NCBI Taxonomy" id="320322"/>
    <lineage>
        <taxon>Eukaryota</taxon>
        <taxon>Viridiplantae</taxon>
        <taxon>Streptophyta</taxon>
        <taxon>Embryophyta</taxon>
        <taxon>Tracheophyta</taxon>
        <taxon>Spermatophyta</taxon>
        <taxon>Magnoliopsida</taxon>
        <taxon>Liliopsida</taxon>
        <taxon>Zingiberales</taxon>
        <taxon>Musaceae</taxon>
        <taxon>Musa</taxon>
    </lineage>
</organism>
<accession>A0A9E7I2M6</accession>
<reference evidence="2" key="1">
    <citation type="submission" date="2022-05" db="EMBL/GenBank/DDBJ databases">
        <title>The Musa troglodytarum L. genome provides insights into the mechanism of non-climacteric behaviour and enrichment of carotenoids.</title>
        <authorList>
            <person name="Wang J."/>
        </authorList>
    </citation>
    <scope>NUCLEOTIDE SEQUENCE</scope>
    <source>
        <tissue evidence="2">Leaf</tissue>
    </source>
</reference>